<sequence>MLKVASIKNGVVIDHITPGNGLKIFSKLNLKDIDEPVILLRNADSSKAGKKDVVKIENFYDLPLEYLGILDSNITINYIKDEKIIDKKSVSLPLKIKGIVKCKNPRCISFEQKDVSPEFTLNNREDGYICSYCEETTSLKRIKL</sequence>
<evidence type="ECO:0000313" key="6">
    <source>
        <dbReference type="EMBL" id="XBX76072.1"/>
    </source>
</evidence>
<dbReference type="GO" id="GO:0009347">
    <property type="term" value="C:aspartate carbamoyltransferase complex"/>
    <property type="evidence" value="ECO:0007669"/>
    <property type="project" value="InterPro"/>
</dbReference>
<dbReference type="AlphaFoldDB" id="A0AAU7VQ50"/>
<evidence type="ECO:0000256" key="3">
    <source>
        <dbReference type="ARBA" id="ARBA00022975"/>
    </source>
</evidence>
<dbReference type="PANTHER" id="PTHR35805:SF1">
    <property type="entry name" value="ASPARTATE CARBAMOYLTRANSFERASE REGULATORY CHAIN"/>
    <property type="match status" value="1"/>
</dbReference>
<dbReference type="InterPro" id="IPR020545">
    <property type="entry name" value="Asp_carbamoyltransf_reg_N"/>
</dbReference>
<dbReference type="SUPFAM" id="SSF57825">
    <property type="entry name" value="Aspartate carbamoyltransferase, Regulatory-chain, C-terminal domain"/>
    <property type="match status" value="1"/>
</dbReference>
<dbReference type="InterPro" id="IPR002801">
    <property type="entry name" value="Asp_carbamoylTrfase_reg"/>
</dbReference>
<dbReference type="Gene3D" id="3.30.70.140">
    <property type="entry name" value="Aspartate carbamoyltransferase regulatory subunit, N-terminal domain"/>
    <property type="match status" value="1"/>
</dbReference>
<feature type="domain" description="Aspartate carbamoyltransferase regulatory subunit N-terminal" evidence="4">
    <location>
        <begin position="2"/>
        <end position="90"/>
    </location>
</feature>
<name>A0AAU7VQ50_9FIRM</name>
<organism evidence="6">
    <name type="scientific">Proteinivorax tanatarense</name>
    <dbReference type="NCBI Taxonomy" id="1260629"/>
    <lineage>
        <taxon>Bacteria</taxon>
        <taxon>Bacillati</taxon>
        <taxon>Bacillota</taxon>
        <taxon>Clostridia</taxon>
        <taxon>Eubacteriales</taxon>
        <taxon>Proteinivoracaceae</taxon>
        <taxon>Proteinivorax</taxon>
    </lineage>
</organism>
<keyword evidence="1" id="KW-0479">Metal-binding</keyword>
<dbReference type="Pfam" id="PF01948">
    <property type="entry name" value="PyrI"/>
    <property type="match status" value="1"/>
</dbReference>
<keyword evidence="3" id="KW-0665">Pyrimidine biosynthesis</keyword>
<dbReference type="SUPFAM" id="SSF54893">
    <property type="entry name" value="Aspartate carbamoyltransferase, Regulatory-chain, N-terminal domain"/>
    <property type="match status" value="1"/>
</dbReference>
<reference evidence="6" key="2">
    <citation type="submission" date="2024-06" db="EMBL/GenBank/DDBJ databases">
        <authorList>
            <person name="Petrova K.O."/>
            <person name="Toshchakov S.V."/>
            <person name="Boltjanskaja Y.V."/>
            <person name="Kevbrin V."/>
        </authorList>
    </citation>
    <scope>NUCLEOTIDE SEQUENCE</scope>
    <source>
        <strain evidence="6">Z-910T</strain>
    </source>
</reference>
<evidence type="ECO:0000256" key="1">
    <source>
        <dbReference type="ARBA" id="ARBA00022723"/>
    </source>
</evidence>
<gene>
    <name evidence="6" type="ORF">PRVXT_001247</name>
</gene>
<dbReference type="InterPro" id="IPR020542">
    <property type="entry name" value="Asp_carbamoyltrfase_reg_C"/>
</dbReference>
<evidence type="ECO:0000259" key="5">
    <source>
        <dbReference type="Pfam" id="PF02748"/>
    </source>
</evidence>
<dbReference type="Pfam" id="PF02748">
    <property type="entry name" value="PyrI_C"/>
    <property type="match status" value="1"/>
</dbReference>
<dbReference type="PANTHER" id="PTHR35805">
    <property type="entry name" value="ASPARTATE CARBAMOYLTRANSFERASE REGULATORY CHAIN"/>
    <property type="match status" value="1"/>
</dbReference>
<dbReference type="GO" id="GO:0046872">
    <property type="term" value="F:metal ion binding"/>
    <property type="evidence" value="ECO:0007669"/>
    <property type="project" value="UniProtKB-KW"/>
</dbReference>
<dbReference type="EMBL" id="CP158367">
    <property type="protein sequence ID" value="XBX76072.1"/>
    <property type="molecule type" value="Genomic_DNA"/>
</dbReference>
<evidence type="ECO:0000259" key="4">
    <source>
        <dbReference type="Pfam" id="PF01948"/>
    </source>
</evidence>
<reference evidence="6" key="1">
    <citation type="journal article" date="2013" name="Extremophiles">
        <title>Proteinivorax tanatarense gen. nov., sp. nov., an anaerobic, haloalkaliphilic, proteolytic bacterium isolated from a decaying algal bloom, and proposal of Proteinivoraceae fam. nov.</title>
        <authorList>
            <person name="Kevbrin V."/>
            <person name="Boltyanskaya Y."/>
            <person name="Zhilina T."/>
            <person name="Kolganova T."/>
            <person name="Lavrentjeva E."/>
            <person name="Kuznetsov B."/>
        </authorList>
    </citation>
    <scope>NUCLEOTIDE SEQUENCE</scope>
    <source>
        <strain evidence="6">Z-910T</strain>
    </source>
</reference>
<dbReference type="Gene3D" id="2.30.30.20">
    <property type="entry name" value="Aspartate carbamoyltransferase regulatory subunit, C-terminal domain"/>
    <property type="match status" value="1"/>
</dbReference>
<accession>A0AAU7VQ50</accession>
<dbReference type="GO" id="GO:0006207">
    <property type="term" value="P:'de novo' pyrimidine nucleobase biosynthetic process"/>
    <property type="evidence" value="ECO:0007669"/>
    <property type="project" value="InterPro"/>
</dbReference>
<dbReference type="RefSeq" id="WP_350344805.1">
    <property type="nucleotide sequence ID" value="NZ_CP158367.1"/>
</dbReference>
<protein>
    <submittedName>
        <fullName evidence="6">Aspartate carbamoyltransferase regulatory subunit</fullName>
    </submittedName>
</protein>
<dbReference type="InterPro" id="IPR036793">
    <property type="entry name" value="Asp_carbatrfase_reg_N_sf"/>
</dbReference>
<dbReference type="GO" id="GO:0006221">
    <property type="term" value="P:pyrimidine nucleotide biosynthetic process"/>
    <property type="evidence" value="ECO:0007669"/>
    <property type="project" value="UniProtKB-KW"/>
</dbReference>
<proteinExistence type="predicted"/>
<evidence type="ECO:0000256" key="2">
    <source>
        <dbReference type="ARBA" id="ARBA00022833"/>
    </source>
</evidence>
<dbReference type="InterPro" id="IPR036792">
    <property type="entry name" value="Asp_carbatrfase_reg_C_sf"/>
</dbReference>
<feature type="domain" description="Aspartate carbamoyltransferase regulatory subunit C-terminal" evidence="5">
    <location>
        <begin position="95"/>
        <end position="142"/>
    </location>
</feature>
<keyword evidence="2" id="KW-0862">Zinc</keyword>